<dbReference type="Pfam" id="PF13419">
    <property type="entry name" value="HAD_2"/>
    <property type="match status" value="1"/>
</dbReference>
<reference evidence="1 2" key="1">
    <citation type="submission" date="2019-03" db="EMBL/GenBank/DDBJ databases">
        <title>Genomic Encyclopedia of Type Strains, Phase IV (KMG-IV): sequencing the most valuable type-strain genomes for metagenomic binning, comparative biology and taxonomic classification.</title>
        <authorList>
            <person name="Goeker M."/>
        </authorList>
    </citation>
    <scope>NUCLEOTIDE SEQUENCE [LARGE SCALE GENOMIC DNA]</scope>
    <source>
        <strain evidence="1 2">DSM 25287</strain>
    </source>
</reference>
<dbReference type="OrthoDB" id="9782449at2"/>
<dbReference type="PANTHER" id="PTHR43434:SF24">
    <property type="entry name" value="HYDROLASE-RELATED"/>
    <property type="match status" value="1"/>
</dbReference>
<dbReference type="PANTHER" id="PTHR43434">
    <property type="entry name" value="PHOSPHOGLYCOLATE PHOSPHATASE"/>
    <property type="match status" value="1"/>
</dbReference>
<comment type="caution">
    <text evidence="1">The sequence shown here is derived from an EMBL/GenBank/DDBJ whole genome shotgun (WGS) entry which is preliminary data.</text>
</comment>
<proteinExistence type="predicted"/>
<organism evidence="1 2">
    <name type="scientific">Plasticicumulans lactativorans</name>
    <dbReference type="NCBI Taxonomy" id="1133106"/>
    <lineage>
        <taxon>Bacteria</taxon>
        <taxon>Pseudomonadati</taxon>
        <taxon>Pseudomonadota</taxon>
        <taxon>Gammaproteobacteria</taxon>
        <taxon>Candidatus Competibacteraceae</taxon>
        <taxon>Plasticicumulans</taxon>
    </lineage>
</organism>
<dbReference type="EMBL" id="SLWY01000003">
    <property type="protein sequence ID" value="TCO83117.1"/>
    <property type="molecule type" value="Genomic_DNA"/>
</dbReference>
<dbReference type="GO" id="GO:0008967">
    <property type="term" value="F:phosphoglycolate phosphatase activity"/>
    <property type="evidence" value="ECO:0007669"/>
    <property type="project" value="TreeGrafter"/>
</dbReference>
<evidence type="ECO:0000313" key="2">
    <source>
        <dbReference type="Proteomes" id="UP000295765"/>
    </source>
</evidence>
<name>A0A4V2SDE6_9GAMM</name>
<dbReference type="NCBIfam" id="TIGR01509">
    <property type="entry name" value="HAD-SF-IA-v3"/>
    <property type="match status" value="1"/>
</dbReference>
<dbReference type="InterPro" id="IPR041492">
    <property type="entry name" value="HAD_2"/>
</dbReference>
<dbReference type="InterPro" id="IPR036412">
    <property type="entry name" value="HAD-like_sf"/>
</dbReference>
<evidence type="ECO:0000313" key="1">
    <source>
        <dbReference type="EMBL" id="TCO83117.1"/>
    </source>
</evidence>
<dbReference type="Proteomes" id="UP000295765">
    <property type="component" value="Unassembled WGS sequence"/>
</dbReference>
<dbReference type="InterPro" id="IPR023214">
    <property type="entry name" value="HAD_sf"/>
</dbReference>
<accession>A0A4V2SDE6</accession>
<dbReference type="SFLD" id="SFLDG01135">
    <property type="entry name" value="C1.5.6:_HAD__Beta-PGM__Phospha"/>
    <property type="match status" value="1"/>
</dbReference>
<protein>
    <submittedName>
        <fullName evidence="1">Phosphoglycolate phosphatase</fullName>
    </submittedName>
</protein>
<dbReference type="RefSeq" id="WP_132538882.1">
    <property type="nucleotide sequence ID" value="NZ_SLWY01000003.1"/>
</dbReference>
<dbReference type="InterPro" id="IPR050155">
    <property type="entry name" value="HAD-like_hydrolase_sf"/>
</dbReference>
<dbReference type="Gene3D" id="3.40.50.1000">
    <property type="entry name" value="HAD superfamily/HAD-like"/>
    <property type="match status" value="1"/>
</dbReference>
<dbReference type="NCBIfam" id="TIGR01549">
    <property type="entry name" value="HAD-SF-IA-v1"/>
    <property type="match status" value="1"/>
</dbReference>
<dbReference type="GO" id="GO:0006281">
    <property type="term" value="P:DNA repair"/>
    <property type="evidence" value="ECO:0007669"/>
    <property type="project" value="TreeGrafter"/>
</dbReference>
<sequence>MTRRFDLLVFDWDGTLMDSEYRIVACLQAAIAELGLPPRSAAEARHIIGLGLLEACAALYPQHPAVAHAALAEAYKRQFLQHSRVEMRLFDGAAEVVGQLAAAGYRLAVATGKSRAGLARAFAETGLAPLFEASRCADETASKPDPLMLHELLDELDVAPARAVMIGDTAFDLAMAQAAGVPGIAATYGVHGREHLAAHAPLAWLDAITELPAVLDRLAQAPA</sequence>
<dbReference type="InterPro" id="IPR023198">
    <property type="entry name" value="PGP-like_dom2"/>
</dbReference>
<dbReference type="InterPro" id="IPR006439">
    <property type="entry name" value="HAD-SF_hydro_IA"/>
</dbReference>
<dbReference type="Gene3D" id="1.10.150.240">
    <property type="entry name" value="Putative phosphatase, domain 2"/>
    <property type="match status" value="1"/>
</dbReference>
<dbReference type="SFLD" id="SFLDG01129">
    <property type="entry name" value="C1.5:_HAD__Beta-PGM__Phosphata"/>
    <property type="match status" value="1"/>
</dbReference>
<dbReference type="SUPFAM" id="SSF56784">
    <property type="entry name" value="HAD-like"/>
    <property type="match status" value="1"/>
</dbReference>
<dbReference type="AlphaFoldDB" id="A0A4V2SDE6"/>
<keyword evidence="2" id="KW-1185">Reference proteome</keyword>
<gene>
    <name evidence="1" type="ORF">EV699_103167</name>
</gene>
<dbReference type="GO" id="GO:0005829">
    <property type="term" value="C:cytosol"/>
    <property type="evidence" value="ECO:0007669"/>
    <property type="project" value="TreeGrafter"/>
</dbReference>
<dbReference type="SFLD" id="SFLDS00003">
    <property type="entry name" value="Haloacid_Dehalogenase"/>
    <property type="match status" value="1"/>
</dbReference>